<gene>
    <name evidence="2" type="ORF">ACFQ08_40505</name>
</gene>
<proteinExistence type="inferred from homology"/>
<sequence>LGGVEPGEPVREYRYPDRHRGWLVTGYAEARAVLSDVRFGSRAEGKRVPVHRPGAEPFIGRPAPPGWFIDLDPPDHTRFRRLLAGWFTMRRAERLRPRIERITEEHLDAVEAMPHPVDLVETFAFPVPLLAVCELLGVPYTSRDMLRRHSSALFSLESTAADGAAAMEELTELFRTLIAHKRRHPGDDLLSALAGADDLTEDELAGAGVLLLTAGHETVASMFSLGILTLLETPERRLALRDDTAGVVEELLRHLSVLHLG</sequence>
<name>A0ABW3E5Y7_9ACTN</name>
<dbReference type="Proteomes" id="UP001597024">
    <property type="component" value="Unassembled WGS sequence"/>
</dbReference>
<protein>
    <submittedName>
        <fullName evidence="2">Cytochrome P450</fullName>
    </submittedName>
</protein>
<dbReference type="InterPro" id="IPR036396">
    <property type="entry name" value="Cyt_P450_sf"/>
</dbReference>
<comment type="caution">
    <text evidence="2">The sequence shown here is derived from an EMBL/GenBank/DDBJ whole genome shotgun (WGS) entry which is preliminary data.</text>
</comment>
<feature type="non-terminal residue" evidence="2">
    <location>
        <position position="261"/>
    </location>
</feature>
<dbReference type="PANTHER" id="PTHR46696">
    <property type="entry name" value="P450, PUTATIVE (EUROFUNG)-RELATED"/>
    <property type="match status" value="1"/>
</dbReference>
<dbReference type="SUPFAM" id="SSF48264">
    <property type="entry name" value="Cytochrome P450"/>
    <property type="match status" value="1"/>
</dbReference>
<evidence type="ECO:0000313" key="3">
    <source>
        <dbReference type="Proteomes" id="UP001597024"/>
    </source>
</evidence>
<accession>A0ABW3E5Y7</accession>
<dbReference type="InterPro" id="IPR002397">
    <property type="entry name" value="Cyt_P450_B"/>
</dbReference>
<feature type="non-terminal residue" evidence="2">
    <location>
        <position position="1"/>
    </location>
</feature>
<dbReference type="EMBL" id="JBHTHX010002738">
    <property type="protein sequence ID" value="MFD0890867.1"/>
    <property type="molecule type" value="Genomic_DNA"/>
</dbReference>
<dbReference type="PRINTS" id="PR00359">
    <property type="entry name" value="BP450"/>
</dbReference>
<organism evidence="2 3">
    <name type="scientific">Streptosporangium algeriense</name>
    <dbReference type="NCBI Taxonomy" id="1682748"/>
    <lineage>
        <taxon>Bacteria</taxon>
        <taxon>Bacillati</taxon>
        <taxon>Actinomycetota</taxon>
        <taxon>Actinomycetes</taxon>
        <taxon>Streptosporangiales</taxon>
        <taxon>Streptosporangiaceae</taxon>
        <taxon>Streptosporangium</taxon>
    </lineage>
</organism>
<evidence type="ECO:0000256" key="1">
    <source>
        <dbReference type="ARBA" id="ARBA00010617"/>
    </source>
</evidence>
<dbReference type="PANTHER" id="PTHR46696:SF6">
    <property type="entry name" value="P450, PUTATIVE (EUROFUNG)-RELATED"/>
    <property type="match status" value="1"/>
</dbReference>
<dbReference type="Gene3D" id="1.10.630.10">
    <property type="entry name" value="Cytochrome P450"/>
    <property type="match status" value="1"/>
</dbReference>
<evidence type="ECO:0000313" key="2">
    <source>
        <dbReference type="EMBL" id="MFD0890867.1"/>
    </source>
</evidence>
<reference evidence="3" key="1">
    <citation type="journal article" date="2019" name="Int. J. Syst. Evol. Microbiol.">
        <title>The Global Catalogue of Microorganisms (GCM) 10K type strain sequencing project: providing services to taxonomists for standard genome sequencing and annotation.</title>
        <authorList>
            <consortium name="The Broad Institute Genomics Platform"/>
            <consortium name="The Broad Institute Genome Sequencing Center for Infectious Disease"/>
            <person name="Wu L."/>
            <person name="Ma J."/>
        </authorList>
    </citation>
    <scope>NUCLEOTIDE SEQUENCE [LARGE SCALE GENOMIC DNA]</scope>
    <source>
        <strain evidence="3">CCUG 62974</strain>
    </source>
</reference>
<comment type="similarity">
    <text evidence="1">Belongs to the cytochrome P450 family.</text>
</comment>
<keyword evidence="3" id="KW-1185">Reference proteome</keyword>